<dbReference type="PANTHER" id="PTHR46268">
    <property type="entry name" value="STRESS RESPONSE PROTEIN NHAX"/>
    <property type="match status" value="1"/>
</dbReference>
<feature type="domain" description="UspA" evidence="2">
    <location>
        <begin position="9"/>
        <end position="160"/>
    </location>
</feature>
<dbReference type="Pfam" id="PF00582">
    <property type="entry name" value="Usp"/>
    <property type="match status" value="2"/>
</dbReference>
<dbReference type="EMBL" id="LSFI01000020">
    <property type="protein sequence ID" value="OAG27741.1"/>
    <property type="molecule type" value="Genomic_DNA"/>
</dbReference>
<reference evidence="3 4" key="1">
    <citation type="submission" date="2016-02" db="EMBL/GenBank/DDBJ databases">
        <title>Draft genome sequence of Thermodesulfatator sp. S606.</title>
        <authorList>
            <person name="Lai Q."/>
            <person name="Cao J."/>
            <person name="Dupont S."/>
            <person name="Shao Z."/>
            <person name="Jebbar M."/>
            <person name="Alain K."/>
        </authorList>
    </citation>
    <scope>NUCLEOTIDE SEQUENCE [LARGE SCALE GENOMIC DNA]</scope>
    <source>
        <strain evidence="3 4">S606</strain>
    </source>
</reference>
<proteinExistence type="inferred from homology"/>
<dbReference type="CDD" id="cd00293">
    <property type="entry name" value="USP-like"/>
    <property type="match status" value="2"/>
</dbReference>
<evidence type="ECO:0000259" key="2">
    <source>
        <dbReference type="Pfam" id="PF00582"/>
    </source>
</evidence>
<dbReference type="InterPro" id="IPR014729">
    <property type="entry name" value="Rossmann-like_a/b/a_fold"/>
</dbReference>
<sequence>MENKIVPSIKNVLIPVTRDDHSFKAVKFAARLLAPLSPKITQKVFLIHVLAPSFLEKMASNVDIRFRNILESPIFRNIIQQHIEKEVKPFLRQFTQIFKENSFEGEIQEIITQGEPGKEIVNFAEKNNIQSIIMGRRRRSHAAETFLGSCSHIVINRAKKQFVYIIGQHVREEGCPINKILVAVDGSVPSLKALKEAAALATSFPDGVVKIAVMTVIDPIYLNKDSEEEKEAHEIINAARNLLLELGIKETNIDTFLEFGDPGRTIAKIADEEDYPLIMMGRTGKTGLKEIVLGSVSTRVIHKVQKATVGLAPM</sequence>
<dbReference type="PRINTS" id="PR01438">
    <property type="entry name" value="UNVRSLSTRESS"/>
</dbReference>
<evidence type="ECO:0000313" key="3">
    <source>
        <dbReference type="EMBL" id="OAG27741.1"/>
    </source>
</evidence>
<protein>
    <recommendedName>
        <fullName evidence="2">UspA domain-containing protein</fullName>
    </recommendedName>
</protein>
<dbReference type="InterPro" id="IPR006016">
    <property type="entry name" value="UspA"/>
</dbReference>
<comment type="similarity">
    <text evidence="1">Belongs to the universal stress protein A family.</text>
</comment>
<name>A0A177E8B8_9BACT</name>
<gene>
    <name evidence="3" type="ORF">TH606_05140</name>
</gene>
<feature type="domain" description="UspA" evidence="2">
    <location>
        <begin position="178"/>
        <end position="306"/>
    </location>
</feature>
<dbReference type="OrthoDB" id="5564966at2"/>
<organism evidence="3 4">
    <name type="scientific">Thermodesulfatator autotrophicus</name>
    <dbReference type="NCBI Taxonomy" id="1795632"/>
    <lineage>
        <taxon>Bacteria</taxon>
        <taxon>Pseudomonadati</taxon>
        <taxon>Thermodesulfobacteriota</taxon>
        <taxon>Thermodesulfobacteria</taxon>
        <taxon>Thermodesulfobacteriales</taxon>
        <taxon>Thermodesulfatatoraceae</taxon>
        <taxon>Thermodesulfatator</taxon>
    </lineage>
</organism>
<dbReference type="Proteomes" id="UP000076964">
    <property type="component" value="Unassembled WGS sequence"/>
</dbReference>
<dbReference type="Gene3D" id="3.40.50.620">
    <property type="entry name" value="HUPs"/>
    <property type="match status" value="2"/>
</dbReference>
<evidence type="ECO:0000313" key="4">
    <source>
        <dbReference type="Proteomes" id="UP000076964"/>
    </source>
</evidence>
<dbReference type="AlphaFoldDB" id="A0A177E8B8"/>
<dbReference type="STRING" id="1795632.TH606_05140"/>
<accession>A0A177E8B8</accession>
<keyword evidence="4" id="KW-1185">Reference proteome</keyword>
<dbReference type="RefSeq" id="WP_068541850.1">
    <property type="nucleotide sequence ID" value="NZ_LSFI01000020.1"/>
</dbReference>
<dbReference type="InterPro" id="IPR006015">
    <property type="entry name" value="Universal_stress_UspA"/>
</dbReference>
<dbReference type="SUPFAM" id="SSF52402">
    <property type="entry name" value="Adenine nucleotide alpha hydrolases-like"/>
    <property type="match status" value="2"/>
</dbReference>
<evidence type="ECO:0000256" key="1">
    <source>
        <dbReference type="ARBA" id="ARBA00008791"/>
    </source>
</evidence>
<comment type="caution">
    <text evidence="3">The sequence shown here is derived from an EMBL/GenBank/DDBJ whole genome shotgun (WGS) entry which is preliminary data.</text>
</comment>
<dbReference type="PANTHER" id="PTHR46268:SF6">
    <property type="entry name" value="UNIVERSAL STRESS PROTEIN UP12"/>
    <property type="match status" value="1"/>
</dbReference>